<dbReference type="Proteomes" id="UP001205566">
    <property type="component" value="Unassembled WGS sequence"/>
</dbReference>
<evidence type="ECO:0000259" key="1">
    <source>
        <dbReference type="Pfam" id="PF01575"/>
    </source>
</evidence>
<accession>A0ABT1P4X9</accession>
<dbReference type="SUPFAM" id="SSF54637">
    <property type="entry name" value="Thioesterase/thiol ester dehydrase-isomerase"/>
    <property type="match status" value="2"/>
</dbReference>
<dbReference type="EMBL" id="JACASI010000049">
    <property type="protein sequence ID" value="MCQ3831145.1"/>
    <property type="molecule type" value="Genomic_DNA"/>
</dbReference>
<dbReference type="PANTHER" id="PTHR43841:SF1">
    <property type="entry name" value="3-HYDROXYACYL-THIOESTER DEHYDRATASE X"/>
    <property type="match status" value="1"/>
</dbReference>
<dbReference type="RefSeq" id="WP_255876078.1">
    <property type="nucleotide sequence ID" value="NZ_JACASI010000049.1"/>
</dbReference>
<protein>
    <recommendedName>
        <fullName evidence="1">MaoC-like domain-containing protein</fullName>
    </recommendedName>
</protein>
<dbReference type="InterPro" id="IPR003965">
    <property type="entry name" value="Fatty_acid_synthase"/>
</dbReference>
<comment type="caution">
    <text evidence="2">The sequence shown here is derived from an EMBL/GenBank/DDBJ whole genome shotgun (WGS) entry which is preliminary data.</text>
</comment>
<dbReference type="Pfam" id="PF01575">
    <property type="entry name" value="MaoC_dehydratas"/>
    <property type="match status" value="1"/>
</dbReference>
<evidence type="ECO:0000313" key="3">
    <source>
        <dbReference type="Proteomes" id="UP001205566"/>
    </source>
</evidence>
<reference evidence="2" key="1">
    <citation type="thesis" date="2020" institute="Technische Universitat Dresden" country="Dresden, Germany">
        <title>The Agarolytic System of Microbulbifer elongatus PORT2, Isolated from Batu Karas, Pangandaran West Java Indonesia.</title>
        <authorList>
            <person name="Anggraeni S.R."/>
        </authorList>
    </citation>
    <scope>NUCLEOTIDE SEQUENCE</scope>
    <source>
        <strain evidence="2">PORT2</strain>
    </source>
</reference>
<gene>
    <name evidence="2" type="ORF">HXX02_17055</name>
</gene>
<dbReference type="PANTHER" id="PTHR43841">
    <property type="entry name" value="3-HYDROXYACYL-THIOESTER DEHYDRATASE HTDX-RELATED"/>
    <property type="match status" value="1"/>
</dbReference>
<dbReference type="PRINTS" id="PR01483">
    <property type="entry name" value="FASYNTHASE"/>
</dbReference>
<feature type="domain" description="MaoC-like" evidence="1">
    <location>
        <begin position="188"/>
        <end position="276"/>
    </location>
</feature>
<name>A0ABT1P4X9_9GAMM</name>
<evidence type="ECO:0000313" key="2">
    <source>
        <dbReference type="EMBL" id="MCQ3831145.1"/>
    </source>
</evidence>
<organism evidence="2 3">
    <name type="scientific">Microbulbifer elongatus</name>
    <dbReference type="NCBI Taxonomy" id="86173"/>
    <lineage>
        <taxon>Bacteria</taxon>
        <taxon>Pseudomonadati</taxon>
        <taxon>Pseudomonadota</taxon>
        <taxon>Gammaproteobacteria</taxon>
        <taxon>Cellvibrionales</taxon>
        <taxon>Microbulbiferaceae</taxon>
        <taxon>Microbulbifer</taxon>
    </lineage>
</organism>
<proteinExistence type="predicted"/>
<dbReference type="Gene3D" id="3.10.129.10">
    <property type="entry name" value="Hotdog Thioesterase"/>
    <property type="match status" value="1"/>
</dbReference>
<dbReference type="InterPro" id="IPR029069">
    <property type="entry name" value="HotDog_dom_sf"/>
</dbReference>
<keyword evidence="3" id="KW-1185">Reference proteome</keyword>
<sequence>MPKATDRSSPLQIELSARPAILPLYLRALTARKKKASASRGEAVLASVSLCRQRVDREQLRAYRDVCGFAEGGHLPATYPFVLAMPLHLKLLVSEAFTFPILGLVHLRNQITQHRPIASDEALDIHCELLPAVAVKRGYEFALATRVSVAGELVWECESVMLSRARHSGKDQPLHSGLAALPHGIQDMPIESGESWTIPEAAGRNYARVSGDWNPIHLFASSARLFGFSSAIVHGMWTKAACLAALEKRAGLQQRFRLSVEFKRPVLLPSSVRFECGAGSGATGFRVTDDGGKSLYLSGLLELL</sequence>
<dbReference type="InterPro" id="IPR002539">
    <property type="entry name" value="MaoC-like_dom"/>
</dbReference>